<dbReference type="GO" id="GO:0051536">
    <property type="term" value="F:iron-sulfur cluster binding"/>
    <property type="evidence" value="ECO:0007669"/>
    <property type="project" value="UniProtKB-KW"/>
</dbReference>
<dbReference type="EMBL" id="LAZR01001203">
    <property type="protein sequence ID" value="KKN48797.1"/>
    <property type="molecule type" value="Genomic_DNA"/>
</dbReference>
<evidence type="ECO:0000256" key="2">
    <source>
        <dbReference type="ARBA" id="ARBA00022691"/>
    </source>
</evidence>
<name>A0A0F9RGJ0_9ZZZZ</name>
<evidence type="ECO:0000256" key="5">
    <source>
        <dbReference type="ARBA" id="ARBA00023014"/>
    </source>
</evidence>
<evidence type="ECO:0000256" key="4">
    <source>
        <dbReference type="ARBA" id="ARBA00023004"/>
    </source>
</evidence>
<dbReference type="GO" id="GO:0003824">
    <property type="term" value="F:catalytic activity"/>
    <property type="evidence" value="ECO:0007669"/>
    <property type="project" value="InterPro"/>
</dbReference>
<keyword evidence="2" id="KW-0949">S-adenosyl-L-methionine</keyword>
<comment type="caution">
    <text evidence="7">The sequence shown here is derived from an EMBL/GenBank/DDBJ whole genome shotgun (WGS) entry which is preliminary data.</text>
</comment>
<dbReference type="Pfam" id="PF04055">
    <property type="entry name" value="Radical_SAM"/>
    <property type="match status" value="1"/>
</dbReference>
<feature type="domain" description="Radical SAM core" evidence="6">
    <location>
        <begin position="16"/>
        <end position="244"/>
    </location>
</feature>
<organism evidence="7">
    <name type="scientific">marine sediment metagenome</name>
    <dbReference type="NCBI Taxonomy" id="412755"/>
    <lineage>
        <taxon>unclassified sequences</taxon>
        <taxon>metagenomes</taxon>
        <taxon>ecological metagenomes</taxon>
    </lineage>
</organism>
<gene>
    <name evidence="7" type="ORF">LCGC14_0649420</name>
</gene>
<dbReference type="InterPro" id="IPR058240">
    <property type="entry name" value="rSAM_sf"/>
</dbReference>
<dbReference type="PROSITE" id="PS51918">
    <property type="entry name" value="RADICAL_SAM"/>
    <property type="match status" value="1"/>
</dbReference>
<evidence type="ECO:0000256" key="3">
    <source>
        <dbReference type="ARBA" id="ARBA00022723"/>
    </source>
</evidence>
<dbReference type="InterPro" id="IPR013785">
    <property type="entry name" value="Aldolase_TIM"/>
</dbReference>
<evidence type="ECO:0000256" key="1">
    <source>
        <dbReference type="ARBA" id="ARBA00001966"/>
    </source>
</evidence>
<evidence type="ECO:0000259" key="6">
    <source>
        <dbReference type="PROSITE" id="PS51918"/>
    </source>
</evidence>
<dbReference type="PANTHER" id="PTHR43409">
    <property type="entry name" value="ANAEROBIC MAGNESIUM-PROTOPORPHYRIN IX MONOMETHYL ESTER CYCLASE-RELATED"/>
    <property type="match status" value="1"/>
</dbReference>
<protein>
    <recommendedName>
        <fullName evidence="6">Radical SAM core domain-containing protein</fullName>
    </recommendedName>
</protein>
<dbReference type="InterPro" id="IPR051198">
    <property type="entry name" value="BchE-like"/>
</dbReference>
<dbReference type="PANTHER" id="PTHR43409:SF4">
    <property type="entry name" value="RADICAL SAM SUPERFAMILY PROTEIN"/>
    <property type="match status" value="1"/>
</dbReference>
<keyword evidence="3" id="KW-0479">Metal-binding</keyword>
<accession>A0A0F9RGJ0</accession>
<dbReference type="InterPro" id="IPR007197">
    <property type="entry name" value="rSAM"/>
</dbReference>
<reference evidence="7" key="1">
    <citation type="journal article" date="2015" name="Nature">
        <title>Complex archaea that bridge the gap between prokaryotes and eukaryotes.</title>
        <authorList>
            <person name="Spang A."/>
            <person name="Saw J.H."/>
            <person name="Jorgensen S.L."/>
            <person name="Zaremba-Niedzwiedzka K."/>
            <person name="Martijn J."/>
            <person name="Lind A.E."/>
            <person name="van Eijk R."/>
            <person name="Schleper C."/>
            <person name="Guy L."/>
            <person name="Ettema T.J."/>
        </authorList>
    </citation>
    <scope>NUCLEOTIDE SEQUENCE</scope>
</reference>
<dbReference type="AlphaFoldDB" id="A0A0F9RGJ0"/>
<proteinExistence type="predicted"/>
<dbReference type="SUPFAM" id="SSF102114">
    <property type="entry name" value="Radical SAM enzymes"/>
    <property type="match status" value="1"/>
</dbReference>
<dbReference type="SFLD" id="SFLDG01095">
    <property type="entry name" value="Uncharacterised_Radical_SAM_Su"/>
    <property type="match status" value="1"/>
</dbReference>
<evidence type="ECO:0000313" key="7">
    <source>
        <dbReference type="EMBL" id="KKN48797.1"/>
    </source>
</evidence>
<dbReference type="SMART" id="SM00729">
    <property type="entry name" value="Elp3"/>
    <property type="match status" value="1"/>
</dbReference>
<dbReference type="InterPro" id="IPR006638">
    <property type="entry name" value="Elp3/MiaA/NifB-like_rSAM"/>
</dbReference>
<dbReference type="SFLD" id="SFLDS00029">
    <property type="entry name" value="Radical_SAM"/>
    <property type="match status" value="2"/>
</dbReference>
<sequence>MHEYLSEYDFPPYRPPNEANSALIRITRGCPWNRCEFCFMYRDTKFQTKPLEEVKKDVKKARQIYRAAQSIFLGDSDNLVHKELPEIVAFIRKIFPDIRRVTAYARAKTILSREMEFLTAVRKAGLDRLHIGLESGDPIVLEWLGKGVTPEEVIEAGRKAKEAGFEVNFYVLSGAGGKMRWKEHALNSAKVLNEIKPDFIRLRSLTIKEGTPIKKKLEKGEFVITPPLERLKEVQLFVKNLDLERCFLASDHMTNYLWAGNGFFYRGVAGDLPRDKKVMLKTLCKALDFIESTELEVKDSNQLLKEGFITAL</sequence>
<keyword evidence="5" id="KW-0411">Iron-sulfur</keyword>
<dbReference type="GO" id="GO:0046872">
    <property type="term" value="F:metal ion binding"/>
    <property type="evidence" value="ECO:0007669"/>
    <property type="project" value="UniProtKB-KW"/>
</dbReference>
<keyword evidence="4" id="KW-0408">Iron</keyword>
<dbReference type="CDD" id="cd01335">
    <property type="entry name" value="Radical_SAM"/>
    <property type="match status" value="1"/>
</dbReference>
<dbReference type="SFLD" id="SFLDG01082">
    <property type="entry name" value="B12-binding_domain_containing"/>
    <property type="match status" value="1"/>
</dbReference>
<dbReference type="Gene3D" id="3.20.20.70">
    <property type="entry name" value="Aldolase class I"/>
    <property type="match status" value="1"/>
</dbReference>
<comment type="cofactor">
    <cofactor evidence="1">
        <name>[4Fe-4S] cluster</name>
        <dbReference type="ChEBI" id="CHEBI:49883"/>
    </cofactor>
</comment>